<feature type="domain" description="Rieske" evidence="5">
    <location>
        <begin position="1"/>
        <end position="96"/>
    </location>
</feature>
<keyword evidence="2" id="KW-0479">Metal-binding</keyword>
<dbReference type="CDD" id="cd03528">
    <property type="entry name" value="Rieske_RO_ferredoxin"/>
    <property type="match status" value="1"/>
</dbReference>
<dbReference type="PROSITE" id="PS51296">
    <property type="entry name" value="RIESKE"/>
    <property type="match status" value="1"/>
</dbReference>
<dbReference type="Gene3D" id="2.102.10.10">
    <property type="entry name" value="Rieske [2Fe-2S] iron-sulphur domain"/>
    <property type="match status" value="1"/>
</dbReference>
<dbReference type="InterPro" id="IPR036922">
    <property type="entry name" value="Rieske_2Fe-2S_sf"/>
</dbReference>
<evidence type="ECO:0000256" key="3">
    <source>
        <dbReference type="ARBA" id="ARBA00023004"/>
    </source>
</evidence>
<organism evidence="6">
    <name type="scientific">freshwater metagenome</name>
    <dbReference type="NCBI Taxonomy" id="449393"/>
    <lineage>
        <taxon>unclassified sequences</taxon>
        <taxon>metagenomes</taxon>
        <taxon>ecological metagenomes</taxon>
    </lineage>
</organism>
<dbReference type="Pfam" id="PF00355">
    <property type="entry name" value="Rieske"/>
    <property type="match status" value="1"/>
</dbReference>
<evidence type="ECO:0000256" key="4">
    <source>
        <dbReference type="ARBA" id="ARBA00023014"/>
    </source>
</evidence>
<keyword evidence="1" id="KW-0001">2Fe-2S</keyword>
<dbReference type="GO" id="GO:0051537">
    <property type="term" value="F:2 iron, 2 sulfur cluster binding"/>
    <property type="evidence" value="ECO:0007669"/>
    <property type="project" value="UniProtKB-KW"/>
</dbReference>
<dbReference type="AlphaFoldDB" id="A0A6J6B0C4"/>
<reference evidence="6" key="1">
    <citation type="submission" date="2020-05" db="EMBL/GenBank/DDBJ databases">
        <authorList>
            <person name="Chiriac C."/>
            <person name="Salcher M."/>
            <person name="Ghai R."/>
            <person name="Kavagutti S V."/>
        </authorList>
    </citation>
    <scope>NUCLEOTIDE SEQUENCE</scope>
</reference>
<proteinExistence type="predicted"/>
<sequence length="98" mass="10450">MADLVLDQLIQGKPVLIEKDGKSICVARVGDEVFAIDDTCTHSDASLSEGDVTGFKIECWLHGAEFDLRTGEALTLPANIALKTYAVSIDGNAVTVEI</sequence>
<evidence type="ECO:0000256" key="2">
    <source>
        <dbReference type="ARBA" id="ARBA00022723"/>
    </source>
</evidence>
<dbReference type="GO" id="GO:0046872">
    <property type="term" value="F:metal ion binding"/>
    <property type="evidence" value="ECO:0007669"/>
    <property type="project" value="UniProtKB-KW"/>
</dbReference>
<dbReference type="PANTHER" id="PTHR21496">
    <property type="entry name" value="FERREDOXIN-RELATED"/>
    <property type="match status" value="1"/>
</dbReference>
<keyword evidence="3" id="KW-0408">Iron</keyword>
<keyword evidence="4" id="KW-0411">Iron-sulfur</keyword>
<gene>
    <name evidence="6" type="ORF">UFOPK1395_00531</name>
</gene>
<dbReference type="InterPro" id="IPR017941">
    <property type="entry name" value="Rieske_2Fe-2S"/>
</dbReference>
<dbReference type="SUPFAM" id="SSF50022">
    <property type="entry name" value="ISP domain"/>
    <property type="match status" value="1"/>
</dbReference>
<dbReference type="EMBL" id="CAEZSB010000041">
    <property type="protein sequence ID" value="CAB4532630.1"/>
    <property type="molecule type" value="Genomic_DNA"/>
</dbReference>
<name>A0A6J6B0C4_9ZZZZ</name>
<dbReference type="PANTHER" id="PTHR21496:SF23">
    <property type="entry name" value="3-PHENYLPROPIONATE_CINNAMIC ACID DIOXYGENASE FERREDOXIN SUBUNIT"/>
    <property type="match status" value="1"/>
</dbReference>
<protein>
    <submittedName>
        <fullName evidence="6">Unannotated protein</fullName>
    </submittedName>
</protein>
<evidence type="ECO:0000256" key="1">
    <source>
        <dbReference type="ARBA" id="ARBA00022714"/>
    </source>
</evidence>
<evidence type="ECO:0000259" key="5">
    <source>
        <dbReference type="PROSITE" id="PS51296"/>
    </source>
</evidence>
<accession>A0A6J6B0C4</accession>
<evidence type="ECO:0000313" key="6">
    <source>
        <dbReference type="EMBL" id="CAB4532630.1"/>
    </source>
</evidence>